<proteinExistence type="predicted"/>
<dbReference type="SMART" id="SM00388">
    <property type="entry name" value="HisKA"/>
    <property type="match status" value="1"/>
</dbReference>
<keyword evidence="5 11" id="KW-0418">Kinase</keyword>
<evidence type="ECO:0000259" key="9">
    <source>
        <dbReference type="PROSITE" id="PS50112"/>
    </source>
</evidence>
<evidence type="ECO:0000256" key="1">
    <source>
        <dbReference type="ARBA" id="ARBA00000085"/>
    </source>
</evidence>
<dbReference type="SUPFAM" id="SSF55785">
    <property type="entry name" value="PYP-like sensor domain (PAS domain)"/>
    <property type="match status" value="3"/>
</dbReference>
<dbReference type="PATRIC" id="fig|251703.9.peg.2369"/>
<feature type="domain" description="PAC" evidence="10">
    <location>
        <begin position="101"/>
        <end position="153"/>
    </location>
</feature>
<dbReference type="Gene3D" id="3.30.450.20">
    <property type="entry name" value="PAS domain"/>
    <property type="match status" value="3"/>
</dbReference>
<dbReference type="Pfam" id="PF00512">
    <property type="entry name" value="HisKA"/>
    <property type="match status" value="1"/>
</dbReference>
<evidence type="ECO:0000259" key="10">
    <source>
        <dbReference type="PROSITE" id="PS50113"/>
    </source>
</evidence>
<dbReference type="PROSITE" id="PS50109">
    <property type="entry name" value="HIS_KIN"/>
    <property type="match status" value="1"/>
</dbReference>
<feature type="region of interest" description="Disordered" evidence="7">
    <location>
        <begin position="689"/>
        <end position="714"/>
    </location>
</feature>
<dbReference type="InterPro" id="IPR000014">
    <property type="entry name" value="PAS"/>
</dbReference>
<reference evidence="11 12" key="1">
    <citation type="submission" date="2015-09" db="EMBL/GenBank/DDBJ databases">
        <title>Genome announcement of multiple Pseudomonas syringae strains.</title>
        <authorList>
            <person name="Thakur S."/>
            <person name="Wang P.W."/>
            <person name="Gong Y."/>
            <person name="Weir B.S."/>
            <person name="Guttman D.S."/>
        </authorList>
    </citation>
    <scope>NUCLEOTIDE SEQUENCE [LARGE SCALE GENOMIC DNA]</scope>
    <source>
        <strain evidence="11 12">ICMP3963</strain>
    </source>
</reference>
<dbReference type="PANTHER" id="PTHR43304">
    <property type="entry name" value="PHYTOCHROME-LIKE PROTEIN CPH1"/>
    <property type="match status" value="1"/>
</dbReference>
<dbReference type="InterPro" id="IPR003594">
    <property type="entry name" value="HATPase_dom"/>
</dbReference>
<keyword evidence="3" id="KW-0597">Phosphoprotein</keyword>
<evidence type="ECO:0000259" key="8">
    <source>
        <dbReference type="PROSITE" id="PS50109"/>
    </source>
</evidence>
<dbReference type="InterPro" id="IPR005467">
    <property type="entry name" value="His_kinase_dom"/>
</dbReference>
<dbReference type="SMART" id="SM00091">
    <property type="entry name" value="PAS"/>
    <property type="match status" value="3"/>
</dbReference>
<dbReference type="InterPro" id="IPR036890">
    <property type="entry name" value="HATPase_C_sf"/>
</dbReference>
<dbReference type="PROSITE" id="PS50112">
    <property type="entry name" value="PAS"/>
    <property type="match status" value="1"/>
</dbReference>
<dbReference type="InterPro" id="IPR004358">
    <property type="entry name" value="Sig_transdc_His_kin-like_C"/>
</dbReference>
<dbReference type="EC" id="2.7.13.3" evidence="2"/>
<keyword evidence="4" id="KW-0808">Transferase</keyword>
<dbReference type="PANTHER" id="PTHR43304:SF1">
    <property type="entry name" value="PAC DOMAIN-CONTAINING PROTEIN"/>
    <property type="match status" value="1"/>
</dbReference>
<dbReference type="InterPro" id="IPR000700">
    <property type="entry name" value="PAS-assoc_C"/>
</dbReference>
<evidence type="ECO:0000256" key="4">
    <source>
        <dbReference type="ARBA" id="ARBA00022679"/>
    </source>
</evidence>
<dbReference type="AlphaFoldDB" id="A0A0Q0JFI7"/>
<dbReference type="EMBL" id="LJRR01000295">
    <property type="protein sequence ID" value="KPZ13374.1"/>
    <property type="molecule type" value="Genomic_DNA"/>
</dbReference>
<organism evidence="11 12">
    <name type="scientific">Pseudomonas syringae pv. viburni</name>
    <dbReference type="NCBI Taxonomy" id="251703"/>
    <lineage>
        <taxon>Bacteria</taxon>
        <taxon>Pseudomonadati</taxon>
        <taxon>Pseudomonadota</taxon>
        <taxon>Gammaproteobacteria</taxon>
        <taxon>Pseudomonadales</taxon>
        <taxon>Pseudomonadaceae</taxon>
        <taxon>Pseudomonas</taxon>
    </lineage>
</organism>
<dbReference type="InterPro" id="IPR052162">
    <property type="entry name" value="Sensor_kinase/Photoreceptor"/>
</dbReference>
<evidence type="ECO:0000256" key="2">
    <source>
        <dbReference type="ARBA" id="ARBA00012438"/>
    </source>
</evidence>
<comment type="caution">
    <text evidence="11">The sequence shown here is derived from an EMBL/GenBank/DDBJ whole genome shotgun (WGS) entry which is preliminary data.</text>
</comment>
<evidence type="ECO:0000256" key="7">
    <source>
        <dbReference type="SAM" id="MobiDB-lite"/>
    </source>
</evidence>
<evidence type="ECO:0000313" key="11">
    <source>
        <dbReference type="EMBL" id="KPZ13374.1"/>
    </source>
</evidence>
<dbReference type="Proteomes" id="UP000050317">
    <property type="component" value="Unassembled WGS sequence"/>
</dbReference>
<dbReference type="PROSITE" id="PS50113">
    <property type="entry name" value="PAC"/>
    <property type="match status" value="2"/>
</dbReference>
<dbReference type="CDD" id="cd00082">
    <property type="entry name" value="HisKA"/>
    <property type="match status" value="1"/>
</dbReference>
<gene>
    <name evidence="11" type="ORF">ALO40_01712</name>
</gene>
<dbReference type="Pfam" id="PF13188">
    <property type="entry name" value="PAS_8"/>
    <property type="match status" value="1"/>
</dbReference>
<dbReference type="CDD" id="cd00130">
    <property type="entry name" value="PAS"/>
    <property type="match status" value="2"/>
</dbReference>
<dbReference type="GO" id="GO:0000155">
    <property type="term" value="F:phosphorelay sensor kinase activity"/>
    <property type="evidence" value="ECO:0007669"/>
    <property type="project" value="InterPro"/>
</dbReference>
<evidence type="ECO:0000256" key="5">
    <source>
        <dbReference type="ARBA" id="ARBA00022777"/>
    </source>
</evidence>
<dbReference type="PRINTS" id="PR00344">
    <property type="entry name" value="BCTRLSENSOR"/>
</dbReference>
<keyword evidence="6" id="KW-0175">Coiled coil</keyword>
<comment type="catalytic activity">
    <reaction evidence="1">
        <text>ATP + protein L-histidine = ADP + protein N-phospho-L-histidine.</text>
        <dbReference type="EC" id="2.7.13.3"/>
    </reaction>
</comment>
<dbReference type="InterPro" id="IPR035965">
    <property type="entry name" value="PAS-like_dom_sf"/>
</dbReference>
<evidence type="ECO:0000256" key="3">
    <source>
        <dbReference type="ARBA" id="ARBA00022553"/>
    </source>
</evidence>
<protein>
    <recommendedName>
        <fullName evidence="2">histidine kinase</fullName>
        <ecNumber evidence="2">2.7.13.3</ecNumber>
    </recommendedName>
</protein>
<dbReference type="InterPro" id="IPR001610">
    <property type="entry name" value="PAC"/>
</dbReference>
<dbReference type="InterPro" id="IPR013655">
    <property type="entry name" value="PAS_fold_3"/>
</dbReference>
<dbReference type="SUPFAM" id="SSF55874">
    <property type="entry name" value="ATPase domain of HSP90 chaperone/DNA topoisomerase II/histidine kinase"/>
    <property type="match status" value="1"/>
</dbReference>
<dbReference type="InterPro" id="IPR036097">
    <property type="entry name" value="HisK_dim/P_sf"/>
</dbReference>
<dbReference type="NCBIfam" id="TIGR00229">
    <property type="entry name" value="sensory_box"/>
    <property type="match status" value="1"/>
</dbReference>
<dbReference type="Pfam" id="PF08447">
    <property type="entry name" value="PAS_3"/>
    <property type="match status" value="2"/>
</dbReference>
<feature type="domain" description="PAS" evidence="9">
    <location>
        <begin position="25"/>
        <end position="97"/>
    </location>
</feature>
<dbReference type="SMART" id="SM00086">
    <property type="entry name" value="PAC"/>
    <property type="match status" value="2"/>
</dbReference>
<evidence type="ECO:0000313" key="12">
    <source>
        <dbReference type="Proteomes" id="UP000050317"/>
    </source>
</evidence>
<dbReference type="Gene3D" id="3.30.565.10">
    <property type="entry name" value="Histidine kinase-like ATPase, C-terminal domain"/>
    <property type="match status" value="1"/>
</dbReference>
<dbReference type="CDD" id="cd16919">
    <property type="entry name" value="HATPase_CckA-like"/>
    <property type="match status" value="1"/>
</dbReference>
<dbReference type="Pfam" id="PF02518">
    <property type="entry name" value="HATPase_c"/>
    <property type="match status" value="1"/>
</dbReference>
<accession>A0A0Q0JFI7</accession>
<evidence type="ECO:0000256" key="6">
    <source>
        <dbReference type="SAM" id="Coils"/>
    </source>
</evidence>
<dbReference type="Gene3D" id="1.10.287.130">
    <property type="match status" value="1"/>
</dbReference>
<feature type="coiled-coil region" evidence="6">
    <location>
        <begin position="426"/>
        <end position="453"/>
    </location>
</feature>
<sequence>MRLRAALEDAGIDAGADGGRTIEETRERYRLAAKATNDTIWDWDFAANHVLWNDALEQAYGHPLATLDTSGDWWIAQIHPDDRARVYDSIHAVIDGDGTAWSDEYRFHRQDGSYADVLDRGHVIRDSEGNAVRMIGAMLDMSQIRKAETALRQSEERSRTMLETIESAFAIIQVKFDADDSPIDYRFLEANPAFERQAGVDLRGKWVTEFAPDLERFWFETYGHVAKTGEPASFENYAKAFERWFEVKAVRVGEPADRQIAVMFSDVTARRDAEERLRTSEAVARENAERVQLALAAGAIIGTWHWDLPSDRFTVDEAFARAFGLAPALGHEGLSLEQVIATVHPEDRPGLIDAINAVITRGHLYAHQYRVRRTDGIYYWIEANGRVDRADDGTPLSFPGVLINVDERRSIAAERDRATAALRTLNETLEQRVAARTAELMQAEEKLRQSQKMEAVGQLTGGLAHDFNNLLAGISGALELMGTRIEQGRWSDVDKYIVTAQGAAKRAAALTHRLLAFSRRQTLDPQPTDVNRLIKDMADLIQRTVGPSIVVDTIGAIGLWPTLVDASQLENALLNLCINARDAMPDGGRIMVEASNMWMEGDMAKAHDMPDGQYLSLCVTDTGTGMTPDVIAKAFDPFFTTKPIGQGTGLGLSMIYGFANQSGGRVRIQSEVGKGTAISLYLPRYDGAAVRDEHDTGKTPARHRSSSPSPARRS</sequence>
<dbReference type="InterPro" id="IPR003661">
    <property type="entry name" value="HisK_dim/P_dom"/>
</dbReference>
<dbReference type="SMART" id="SM00387">
    <property type="entry name" value="HATPase_c"/>
    <property type="match status" value="1"/>
</dbReference>
<name>A0A0Q0JFI7_9PSED</name>
<dbReference type="SUPFAM" id="SSF47384">
    <property type="entry name" value="Homodimeric domain of signal transducing histidine kinase"/>
    <property type="match status" value="1"/>
</dbReference>
<feature type="domain" description="Histidine kinase" evidence="8">
    <location>
        <begin position="462"/>
        <end position="686"/>
    </location>
</feature>
<feature type="domain" description="PAC" evidence="10">
    <location>
        <begin position="365"/>
        <end position="417"/>
    </location>
</feature>